<sequence length="275" mass="30648">MKSLLILVSYTTILSIIINPIHHTASSFSASTTTTISISPPSSADDYRQLASLLVSSFDAPQSCQQDDEVPMMERLQWDLYEKSLTEEFTYKRYVSLARKMRGKKYCLLVAKQIDMDSDDVSSSSLGRSNGVVGMVEMGMSLCPVDANNTSTTAYDDEINKSSKEVISPSPLIGVICVSPTHQKEGIGTKLLNKCEEVARDIWKEEFICVDVEPNNTPALSLFEMGGYVESLDGEGGALMRNTTILRRRRAEIKPHYLLRKRIRDDDDGCDPNDR</sequence>
<comment type="caution">
    <text evidence="3">The sequence shown here is derived from an EMBL/GenBank/DDBJ whole genome shotgun (WGS) entry which is preliminary data.</text>
</comment>
<dbReference type="InterPro" id="IPR000182">
    <property type="entry name" value="GNAT_dom"/>
</dbReference>
<dbReference type="SUPFAM" id="SSF55729">
    <property type="entry name" value="Acyl-CoA N-acyltransferases (Nat)"/>
    <property type="match status" value="1"/>
</dbReference>
<reference evidence="3" key="1">
    <citation type="submission" date="2023-06" db="EMBL/GenBank/DDBJ databases">
        <title>Survivors Of The Sea: Transcriptome response of Skeletonema marinoi to long-term dormancy.</title>
        <authorList>
            <person name="Pinder M.I.M."/>
            <person name="Kourtchenko O."/>
            <person name="Robertson E.K."/>
            <person name="Larsson T."/>
            <person name="Maumus F."/>
            <person name="Osuna-Cruz C.M."/>
            <person name="Vancaester E."/>
            <person name="Stenow R."/>
            <person name="Vandepoele K."/>
            <person name="Ploug H."/>
            <person name="Bruchert V."/>
            <person name="Godhe A."/>
            <person name="Topel M."/>
        </authorList>
    </citation>
    <scope>NUCLEOTIDE SEQUENCE</scope>
    <source>
        <strain evidence="3">R05AC</strain>
    </source>
</reference>
<evidence type="ECO:0000313" key="4">
    <source>
        <dbReference type="Proteomes" id="UP001224775"/>
    </source>
</evidence>
<keyword evidence="4" id="KW-1185">Reference proteome</keyword>
<dbReference type="Proteomes" id="UP001224775">
    <property type="component" value="Unassembled WGS sequence"/>
</dbReference>
<protein>
    <recommendedName>
        <fullName evidence="2">N-acetyltransferase domain-containing protein</fullName>
    </recommendedName>
</protein>
<keyword evidence="1" id="KW-0732">Signal</keyword>
<dbReference type="PROSITE" id="PS51186">
    <property type="entry name" value="GNAT"/>
    <property type="match status" value="1"/>
</dbReference>
<feature type="domain" description="N-acetyltransferase" evidence="2">
    <location>
        <begin position="173"/>
        <end position="264"/>
    </location>
</feature>
<gene>
    <name evidence="3" type="ORF">QTG54_013501</name>
</gene>
<organism evidence="3 4">
    <name type="scientific">Skeletonema marinoi</name>
    <dbReference type="NCBI Taxonomy" id="267567"/>
    <lineage>
        <taxon>Eukaryota</taxon>
        <taxon>Sar</taxon>
        <taxon>Stramenopiles</taxon>
        <taxon>Ochrophyta</taxon>
        <taxon>Bacillariophyta</taxon>
        <taxon>Coscinodiscophyceae</taxon>
        <taxon>Thalassiosirophycidae</taxon>
        <taxon>Thalassiosirales</taxon>
        <taxon>Skeletonemataceae</taxon>
        <taxon>Skeletonema</taxon>
        <taxon>Skeletonema marinoi-dohrnii complex</taxon>
    </lineage>
</organism>
<dbReference type="EMBL" id="JATAAI010000032">
    <property type="protein sequence ID" value="KAK1735795.1"/>
    <property type="molecule type" value="Genomic_DNA"/>
</dbReference>
<evidence type="ECO:0000313" key="3">
    <source>
        <dbReference type="EMBL" id="KAK1735795.1"/>
    </source>
</evidence>
<dbReference type="Gene3D" id="3.40.630.30">
    <property type="match status" value="1"/>
</dbReference>
<evidence type="ECO:0000256" key="1">
    <source>
        <dbReference type="SAM" id="SignalP"/>
    </source>
</evidence>
<evidence type="ECO:0000259" key="2">
    <source>
        <dbReference type="PROSITE" id="PS51186"/>
    </source>
</evidence>
<feature type="chain" id="PRO_5041960068" description="N-acetyltransferase domain-containing protein" evidence="1">
    <location>
        <begin position="16"/>
        <end position="275"/>
    </location>
</feature>
<feature type="signal peptide" evidence="1">
    <location>
        <begin position="1"/>
        <end position="15"/>
    </location>
</feature>
<proteinExistence type="predicted"/>
<name>A0AAD9D7J7_9STRA</name>
<dbReference type="AlphaFoldDB" id="A0AAD9D7J7"/>
<dbReference type="InterPro" id="IPR016181">
    <property type="entry name" value="Acyl_CoA_acyltransferase"/>
</dbReference>
<dbReference type="Pfam" id="PF00583">
    <property type="entry name" value="Acetyltransf_1"/>
    <property type="match status" value="1"/>
</dbReference>
<dbReference type="GO" id="GO:0016747">
    <property type="term" value="F:acyltransferase activity, transferring groups other than amino-acyl groups"/>
    <property type="evidence" value="ECO:0007669"/>
    <property type="project" value="InterPro"/>
</dbReference>
<dbReference type="CDD" id="cd04301">
    <property type="entry name" value="NAT_SF"/>
    <property type="match status" value="1"/>
</dbReference>
<accession>A0AAD9D7J7</accession>